<feature type="chain" id="PRO_5041295567" evidence="1">
    <location>
        <begin position="26"/>
        <end position="154"/>
    </location>
</feature>
<organism evidence="2 3">
    <name type="scientific">Lentinula guzmanii</name>
    <dbReference type="NCBI Taxonomy" id="2804957"/>
    <lineage>
        <taxon>Eukaryota</taxon>
        <taxon>Fungi</taxon>
        <taxon>Dikarya</taxon>
        <taxon>Basidiomycota</taxon>
        <taxon>Agaricomycotina</taxon>
        <taxon>Agaricomycetes</taxon>
        <taxon>Agaricomycetidae</taxon>
        <taxon>Agaricales</taxon>
        <taxon>Marasmiineae</taxon>
        <taxon>Omphalotaceae</taxon>
        <taxon>Lentinula</taxon>
    </lineage>
</organism>
<evidence type="ECO:0000313" key="3">
    <source>
        <dbReference type="Proteomes" id="UP001176059"/>
    </source>
</evidence>
<protein>
    <submittedName>
        <fullName evidence="2">Uncharacterized protein</fullName>
    </submittedName>
</protein>
<dbReference type="AlphaFoldDB" id="A0AA38JQI2"/>
<feature type="signal peptide" evidence="1">
    <location>
        <begin position="1"/>
        <end position="25"/>
    </location>
</feature>
<evidence type="ECO:0000256" key="1">
    <source>
        <dbReference type="SAM" id="SignalP"/>
    </source>
</evidence>
<dbReference type="Proteomes" id="UP001176059">
    <property type="component" value="Unassembled WGS sequence"/>
</dbReference>
<name>A0AA38JQI2_9AGAR</name>
<comment type="caution">
    <text evidence="2">The sequence shown here is derived from an EMBL/GenBank/DDBJ whole genome shotgun (WGS) entry which is preliminary data.</text>
</comment>
<reference evidence="2" key="2">
    <citation type="journal article" date="2023" name="Proc. Natl. Acad. Sci. U.S.A.">
        <title>A global phylogenomic analysis of the shiitake genus Lentinula.</title>
        <authorList>
            <person name="Sierra-Patev S."/>
            <person name="Min B."/>
            <person name="Naranjo-Ortiz M."/>
            <person name="Looney B."/>
            <person name="Konkel Z."/>
            <person name="Slot J.C."/>
            <person name="Sakamoto Y."/>
            <person name="Steenwyk J.L."/>
            <person name="Rokas A."/>
            <person name="Carro J."/>
            <person name="Camarero S."/>
            <person name="Ferreira P."/>
            <person name="Molpeceres G."/>
            <person name="Ruiz-Duenas F.J."/>
            <person name="Serrano A."/>
            <person name="Henrissat B."/>
            <person name="Drula E."/>
            <person name="Hughes K.W."/>
            <person name="Mata J.L."/>
            <person name="Ishikawa N.K."/>
            <person name="Vargas-Isla R."/>
            <person name="Ushijima S."/>
            <person name="Smith C.A."/>
            <person name="Donoghue J."/>
            <person name="Ahrendt S."/>
            <person name="Andreopoulos W."/>
            <person name="He G."/>
            <person name="LaButti K."/>
            <person name="Lipzen A."/>
            <person name="Ng V."/>
            <person name="Riley R."/>
            <person name="Sandor L."/>
            <person name="Barry K."/>
            <person name="Martinez A.T."/>
            <person name="Xiao Y."/>
            <person name="Gibbons J.G."/>
            <person name="Terashima K."/>
            <person name="Grigoriev I.V."/>
            <person name="Hibbett D."/>
        </authorList>
    </citation>
    <scope>NUCLEOTIDE SEQUENCE</scope>
    <source>
        <strain evidence="2">ET3784</strain>
    </source>
</reference>
<sequence length="154" mass="17377">MHPFTVFRLLVAISLIITFATTIHALPSPSSNLDVDSEALKARSPLEFRGRAFKNFRRDLGIDSRDILLNKASDLKRAQRFRAAQKKKRNVIVENMLPRVGSDAGTTEKFDSTPGASLNLREGPDAALFGWFWIGTQENIHQIILLPVNFQFRI</sequence>
<dbReference type="EMBL" id="JANVFO010000029">
    <property type="protein sequence ID" value="KAJ3731618.1"/>
    <property type="molecule type" value="Genomic_DNA"/>
</dbReference>
<evidence type="ECO:0000313" key="2">
    <source>
        <dbReference type="EMBL" id="KAJ3731618.1"/>
    </source>
</evidence>
<gene>
    <name evidence="2" type="ORF">DFJ43DRAFT_1155299</name>
</gene>
<keyword evidence="1" id="KW-0732">Signal</keyword>
<accession>A0AA38JQI2</accession>
<reference evidence="2" key="1">
    <citation type="submission" date="2022-08" db="EMBL/GenBank/DDBJ databases">
        <authorList>
            <consortium name="DOE Joint Genome Institute"/>
            <person name="Min B."/>
            <person name="Sierra-Patev S."/>
            <person name="Naranjo-Ortiz M."/>
            <person name="Looney B."/>
            <person name="Konkel Z."/>
            <person name="Slot J.C."/>
            <person name="Sakamoto Y."/>
            <person name="Steenwyk J.L."/>
            <person name="Rokas A."/>
            <person name="Carro J."/>
            <person name="Camarero S."/>
            <person name="Ferreira P."/>
            <person name="Molpeceres G."/>
            <person name="Ruiz-duenas F.J."/>
            <person name="Serrano A."/>
            <person name="Henrissat B."/>
            <person name="Drula E."/>
            <person name="Hughes K.W."/>
            <person name="Mata J.L."/>
            <person name="Ishikawa N.K."/>
            <person name="Vargas-Isla R."/>
            <person name="Ushijima S."/>
            <person name="Smith C.A."/>
            <person name="Ahrendt S."/>
            <person name="Andreopoulos W."/>
            <person name="He G."/>
            <person name="LaButti K."/>
            <person name="Lipzen A."/>
            <person name="Ng V."/>
            <person name="Riley R."/>
            <person name="Sandor L."/>
            <person name="Barry K."/>
            <person name="Martinez A.T."/>
            <person name="Xiao Y."/>
            <person name="Gibbons J.G."/>
            <person name="Terashima K."/>
            <person name="Hibbett D.S."/>
            <person name="Grigoriev I.V."/>
        </authorList>
    </citation>
    <scope>NUCLEOTIDE SEQUENCE</scope>
    <source>
        <strain evidence="2">ET3784</strain>
    </source>
</reference>
<keyword evidence="3" id="KW-1185">Reference proteome</keyword>
<proteinExistence type="predicted"/>